<feature type="domain" description="HTH cro/C1-type" evidence="1">
    <location>
        <begin position="9"/>
        <end position="65"/>
    </location>
</feature>
<dbReference type="RefSeq" id="WP_184926314.1">
    <property type="nucleotide sequence ID" value="NZ_BMSQ01000030.1"/>
</dbReference>
<dbReference type="SUPFAM" id="SSF47413">
    <property type="entry name" value="lambda repressor-like DNA-binding domains"/>
    <property type="match status" value="1"/>
</dbReference>
<organism evidence="2 3">
    <name type="scientific">Streptomyces spectabilis</name>
    <dbReference type="NCBI Taxonomy" id="68270"/>
    <lineage>
        <taxon>Bacteria</taxon>
        <taxon>Bacillati</taxon>
        <taxon>Actinomycetota</taxon>
        <taxon>Actinomycetes</taxon>
        <taxon>Kitasatosporales</taxon>
        <taxon>Streptomycetaceae</taxon>
        <taxon>Streptomyces</taxon>
    </lineage>
</organism>
<sequence length="411" mass="44064">MDSRIGRRIAYWRSRRRISQEDFGALMGQSRRWVQALEGGQRQSDPRVSVLERAARVLQIPLGVLLADPPMRQCIDGVELDAIRVALQRYDVLTGTTDDADPMPVTELNARLTHARAAFQSGHYGSLGRHIPDLLIHTNRAAARLRGDDQPAAYRTLAFTLELTEAAAVKYADADLALVSGHRAVAAAERSQDPVVMASAARHLADAMTLHGQPRVAAQFALAAAERLEADLRGCGADGLSVLGMLFLKAAMAQAVTGASDHPRAAVAASAVPALLDQADEHARELGTDGLNAVWTAFGETNARLYRVAAHVQLSEGADAVAVARAIPDPARAALPRERRAHLLTDLAEGLKQAGDRSAAVDTLLEAEEEAEEEVLCRPRTHRIVEDLRLLGTGSADARLRALAARCGLTG</sequence>
<gene>
    <name evidence="2" type="ORF">FHS40_008466</name>
</gene>
<name>A0A7W8B2X0_STRST</name>
<dbReference type="Proteomes" id="UP000549009">
    <property type="component" value="Unassembled WGS sequence"/>
</dbReference>
<dbReference type="AlphaFoldDB" id="A0A7W8B2X0"/>
<dbReference type="EMBL" id="JACHJD010000026">
    <property type="protein sequence ID" value="MBB5109338.1"/>
    <property type="molecule type" value="Genomic_DNA"/>
</dbReference>
<dbReference type="PROSITE" id="PS50943">
    <property type="entry name" value="HTH_CROC1"/>
    <property type="match status" value="1"/>
</dbReference>
<reference evidence="2 3" key="1">
    <citation type="submission" date="2020-08" db="EMBL/GenBank/DDBJ databases">
        <title>Genomic Encyclopedia of Type Strains, Phase III (KMG-III): the genomes of soil and plant-associated and newly described type strains.</title>
        <authorList>
            <person name="Whitman W."/>
        </authorList>
    </citation>
    <scope>NUCLEOTIDE SEQUENCE [LARGE SCALE GENOMIC DNA]</scope>
    <source>
        <strain evidence="2 3">CECT 3146</strain>
    </source>
</reference>
<evidence type="ECO:0000313" key="3">
    <source>
        <dbReference type="Proteomes" id="UP000549009"/>
    </source>
</evidence>
<evidence type="ECO:0000313" key="2">
    <source>
        <dbReference type="EMBL" id="MBB5109338.1"/>
    </source>
</evidence>
<dbReference type="GO" id="GO:0003677">
    <property type="term" value="F:DNA binding"/>
    <property type="evidence" value="ECO:0007669"/>
    <property type="project" value="InterPro"/>
</dbReference>
<evidence type="ECO:0000259" key="1">
    <source>
        <dbReference type="PROSITE" id="PS50943"/>
    </source>
</evidence>
<dbReference type="Gene3D" id="1.10.260.40">
    <property type="entry name" value="lambda repressor-like DNA-binding domains"/>
    <property type="match status" value="1"/>
</dbReference>
<protein>
    <submittedName>
        <fullName evidence="2">Transcriptional regulator with XRE-family HTH domain</fullName>
    </submittedName>
</protein>
<dbReference type="SMART" id="SM00530">
    <property type="entry name" value="HTH_XRE"/>
    <property type="match status" value="1"/>
</dbReference>
<keyword evidence="3" id="KW-1185">Reference proteome</keyword>
<proteinExistence type="predicted"/>
<accession>A0A7W8B2X0</accession>
<comment type="caution">
    <text evidence="2">The sequence shown here is derived from an EMBL/GenBank/DDBJ whole genome shotgun (WGS) entry which is preliminary data.</text>
</comment>
<dbReference type="InterPro" id="IPR001387">
    <property type="entry name" value="Cro/C1-type_HTH"/>
</dbReference>
<dbReference type="InterPro" id="IPR010982">
    <property type="entry name" value="Lambda_DNA-bd_dom_sf"/>
</dbReference>